<dbReference type="Pfam" id="PF00440">
    <property type="entry name" value="TetR_N"/>
    <property type="match status" value="1"/>
</dbReference>
<evidence type="ECO:0000313" key="8">
    <source>
        <dbReference type="Proteomes" id="UP001143304"/>
    </source>
</evidence>
<dbReference type="Proteomes" id="UP001143304">
    <property type="component" value="Unassembled WGS sequence"/>
</dbReference>
<organism evidence="7 8">
    <name type="scientific">Candidatus Marimicrobium litorale</name>
    <dbReference type="NCBI Taxonomy" id="2518991"/>
    <lineage>
        <taxon>Bacteria</taxon>
        <taxon>Pseudomonadati</taxon>
        <taxon>Pseudomonadota</taxon>
        <taxon>Gammaproteobacteria</taxon>
        <taxon>Cellvibrionales</taxon>
        <taxon>Halieaceae</taxon>
        <taxon>Marimicrobium</taxon>
    </lineage>
</organism>
<dbReference type="PANTHER" id="PTHR30055:SF234">
    <property type="entry name" value="HTH-TYPE TRANSCRIPTIONAL REGULATOR BETI"/>
    <property type="match status" value="1"/>
</dbReference>
<dbReference type="InterPro" id="IPR050109">
    <property type="entry name" value="HTH-type_TetR-like_transc_reg"/>
</dbReference>
<evidence type="ECO:0000256" key="5">
    <source>
        <dbReference type="PROSITE-ProRule" id="PRU00335"/>
    </source>
</evidence>
<dbReference type="SUPFAM" id="SSF46689">
    <property type="entry name" value="Homeodomain-like"/>
    <property type="match status" value="1"/>
</dbReference>
<keyword evidence="8" id="KW-1185">Reference proteome</keyword>
<dbReference type="Gene3D" id="1.10.357.10">
    <property type="entry name" value="Tetracycline Repressor, domain 2"/>
    <property type="match status" value="1"/>
</dbReference>
<evidence type="ECO:0000313" key="7">
    <source>
        <dbReference type="EMBL" id="MCX2976158.1"/>
    </source>
</evidence>
<keyword evidence="4" id="KW-0804">Transcription</keyword>
<feature type="DNA-binding region" description="H-T-H motif" evidence="5">
    <location>
        <begin position="31"/>
        <end position="50"/>
    </location>
</feature>
<keyword evidence="1" id="KW-0678">Repressor</keyword>
<accession>A0ABT3T1N3</accession>
<evidence type="ECO:0000256" key="2">
    <source>
        <dbReference type="ARBA" id="ARBA00023015"/>
    </source>
</evidence>
<evidence type="ECO:0000256" key="4">
    <source>
        <dbReference type="ARBA" id="ARBA00023163"/>
    </source>
</evidence>
<dbReference type="PROSITE" id="PS50977">
    <property type="entry name" value="HTH_TETR_2"/>
    <property type="match status" value="1"/>
</dbReference>
<evidence type="ECO:0000256" key="3">
    <source>
        <dbReference type="ARBA" id="ARBA00023125"/>
    </source>
</evidence>
<dbReference type="SUPFAM" id="SSF48498">
    <property type="entry name" value="Tetracyclin repressor-like, C-terminal domain"/>
    <property type="match status" value="1"/>
</dbReference>
<reference evidence="7" key="1">
    <citation type="submission" date="2019-02" db="EMBL/GenBank/DDBJ databases">
        <authorList>
            <person name="Li S.-H."/>
        </authorList>
    </citation>
    <scope>NUCLEOTIDE SEQUENCE</scope>
    <source>
        <strain evidence="7">IMCC11814</strain>
    </source>
</reference>
<dbReference type="InterPro" id="IPR001647">
    <property type="entry name" value="HTH_TetR"/>
</dbReference>
<dbReference type="PANTHER" id="PTHR30055">
    <property type="entry name" value="HTH-TYPE TRANSCRIPTIONAL REGULATOR RUTR"/>
    <property type="match status" value="1"/>
</dbReference>
<gene>
    <name evidence="7" type="ORF">EYC82_02160</name>
</gene>
<comment type="caution">
    <text evidence="7">The sequence shown here is derived from an EMBL/GenBank/DDBJ whole genome shotgun (WGS) entry which is preliminary data.</text>
</comment>
<evidence type="ECO:0000256" key="1">
    <source>
        <dbReference type="ARBA" id="ARBA00022491"/>
    </source>
</evidence>
<protein>
    <submittedName>
        <fullName evidence="7">TetR/AcrR family transcriptional regulator</fullName>
    </submittedName>
</protein>
<proteinExistence type="predicted"/>
<evidence type="ECO:0000259" key="6">
    <source>
        <dbReference type="PROSITE" id="PS50977"/>
    </source>
</evidence>
<dbReference type="InterPro" id="IPR036271">
    <property type="entry name" value="Tet_transcr_reg_TetR-rel_C_sf"/>
</dbReference>
<dbReference type="InterPro" id="IPR009057">
    <property type="entry name" value="Homeodomain-like_sf"/>
</dbReference>
<dbReference type="Pfam" id="PF13977">
    <property type="entry name" value="TetR_C_6"/>
    <property type="match status" value="1"/>
</dbReference>
<feature type="domain" description="HTH tetR-type" evidence="6">
    <location>
        <begin position="8"/>
        <end position="68"/>
    </location>
</feature>
<keyword evidence="3 5" id="KW-0238">DNA-binding</keyword>
<sequence length="201" mass="23292">MPKIVDHDERREKIVEIVAEMLATIGVERTTIREIARQSGYSRGFIEHYFKNKEELTINTIRWVNERSLSRVDEALCGLSGLAALQTFGEQMLPVTHEIRNEWKIRMQFWGVAAVSHEHRREQARRSDAAEKSIIDYLEQAQQAGEVEKTIELLPIAHSFLHRLYGLACNATLRPGYFTRHRQMLAVQEMMAEFARPRSAD</sequence>
<dbReference type="RefSeq" id="WP_279247913.1">
    <property type="nucleotide sequence ID" value="NZ_SHNO01000001.1"/>
</dbReference>
<name>A0ABT3T1N3_9GAMM</name>
<keyword evidence="2" id="KW-0805">Transcription regulation</keyword>
<dbReference type="InterPro" id="IPR039538">
    <property type="entry name" value="BetI_C"/>
</dbReference>
<dbReference type="EMBL" id="SHNO01000001">
    <property type="protein sequence ID" value="MCX2976158.1"/>
    <property type="molecule type" value="Genomic_DNA"/>
</dbReference>